<dbReference type="RefSeq" id="WP_344690520.1">
    <property type="nucleotide sequence ID" value="NZ_BAAAVV010000011.1"/>
</dbReference>
<feature type="transmembrane region" description="Helical" evidence="2">
    <location>
        <begin position="137"/>
        <end position="160"/>
    </location>
</feature>
<organism evidence="3 4">
    <name type="scientific">Blastococcus jejuensis</name>
    <dbReference type="NCBI Taxonomy" id="351224"/>
    <lineage>
        <taxon>Bacteria</taxon>
        <taxon>Bacillati</taxon>
        <taxon>Actinomycetota</taxon>
        <taxon>Actinomycetes</taxon>
        <taxon>Geodermatophilales</taxon>
        <taxon>Geodermatophilaceae</taxon>
        <taxon>Blastococcus</taxon>
    </lineage>
</organism>
<feature type="transmembrane region" description="Helical" evidence="2">
    <location>
        <begin position="166"/>
        <end position="191"/>
    </location>
</feature>
<evidence type="ECO:0000313" key="4">
    <source>
        <dbReference type="Proteomes" id="UP001499924"/>
    </source>
</evidence>
<feature type="transmembrane region" description="Helical" evidence="2">
    <location>
        <begin position="203"/>
        <end position="224"/>
    </location>
</feature>
<gene>
    <name evidence="3" type="ORF">GCM10010531_37090</name>
</gene>
<feature type="transmembrane region" description="Helical" evidence="2">
    <location>
        <begin position="230"/>
        <end position="248"/>
    </location>
</feature>
<keyword evidence="2" id="KW-1133">Transmembrane helix</keyword>
<evidence type="ECO:0000313" key="3">
    <source>
        <dbReference type="EMBL" id="GAA3179633.1"/>
    </source>
</evidence>
<proteinExistence type="predicted"/>
<dbReference type="Proteomes" id="UP001499924">
    <property type="component" value="Unassembled WGS sequence"/>
</dbReference>
<name>A0ABP6PIF8_9ACTN</name>
<feature type="compositionally biased region" description="Pro residues" evidence="1">
    <location>
        <begin position="103"/>
        <end position="113"/>
    </location>
</feature>
<dbReference type="EMBL" id="BAAAVV010000011">
    <property type="protein sequence ID" value="GAA3179633.1"/>
    <property type="molecule type" value="Genomic_DNA"/>
</dbReference>
<keyword evidence="2" id="KW-0812">Transmembrane</keyword>
<accession>A0ABP6PIF8</accession>
<evidence type="ECO:0000256" key="2">
    <source>
        <dbReference type="SAM" id="Phobius"/>
    </source>
</evidence>
<keyword evidence="2" id="KW-0472">Membrane</keyword>
<comment type="caution">
    <text evidence="3">The sequence shown here is derived from an EMBL/GenBank/DDBJ whole genome shotgun (WGS) entry which is preliminary data.</text>
</comment>
<feature type="compositionally biased region" description="Low complexity" evidence="1">
    <location>
        <begin position="48"/>
        <end position="60"/>
    </location>
</feature>
<feature type="region of interest" description="Disordered" evidence="1">
    <location>
        <begin position="1"/>
        <end position="131"/>
    </location>
</feature>
<reference evidence="4" key="1">
    <citation type="journal article" date="2019" name="Int. J. Syst. Evol. Microbiol.">
        <title>The Global Catalogue of Microorganisms (GCM) 10K type strain sequencing project: providing services to taxonomists for standard genome sequencing and annotation.</title>
        <authorList>
            <consortium name="The Broad Institute Genomics Platform"/>
            <consortium name="The Broad Institute Genome Sequencing Center for Infectious Disease"/>
            <person name="Wu L."/>
            <person name="Ma J."/>
        </authorList>
    </citation>
    <scope>NUCLEOTIDE SEQUENCE [LARGE SCALE GENOMIC DNA]</scope>
    <source>
        <strain evidence="4">JCM 15614</strain>
    </source>
</reference>
<protein>
    <submittedName>
        <fullName evidence="3">Uncharacterized protein</fullName>
    </submittedName>
</protein>
<evidence type="ECO:0000256" key="1">
    <source>
        <dbReference type="SAM" id="MobiDB-lite"/>
    </source>
</evidence>
<sequence>MSTSSDHQPPGAPAGTGQPSTQEIPVVPPSAPARAATTVQQLPPPGSTPAAAAPVEAAQPTGPVDFVPGLPGLGTPPVPAQPAPAPAAAHPAPPAAPASEPGPEAPPTVPAPSWPESLEADEPAAAPPKKARSPRDLAAIAGPALAALALVVLEVGLLLAFDSVSYWSAVTLWSAFATAAAVVALLAFLAFYPAGNRLRSSAVWRLAAGGLVGLSVFWVLVVLPDVASDRGFVLTAALACLSGAVWIGPRRKA</sequence>
<feature type="compositionally biased region" description="Pro residues" evidence="1">
    <location>
        <begin position="74"/>
        <end position="96"/>
    </location>
</feature>
<keyword evidence="4" id="KW-1185">Reference proteome</keyword>